<evidence type="ECO:0000256" key="2">
    <source>
        <dbReference type="ARBA" id="ARBA00012959"/>
    </source>
</evidence>
<evidence type="ECO:0000259" key="7">
    <source>
        <dbReference type="Pfam" id="PF00501"/>
    </source>
</evidence>
<dbReference type="Gene3D" id="3.40.50.12780">
    <property type="entry name" value="N-terminal domain of ligase-like"/>
    <property type="match status" value="1"/>
</dbReference>
<comment type="catalytic activity">
    <reaction evidence="5">
        <text>(E)-4-coumarate + ATP + CoA = (E)-4-coumaroyl-CoA + AMP + diphosphate</text>
        <dbReference type="Rhea" id="RHEA:19641"/>
        <dbReference type="ChEBI" id="CHEBI:12876"/>
        <dbReference type="ChEBI" id="CHEBI:30616"/>
        <dbReference type="ChEBI" id="CHEBI:33019"/>
        <dbReference type="ChEBI" id="CHEBI:57287"/>
        <dbReference type="ChEBI" id="CHEBI:85008"/>
        <dbReference type="ChEBI" id="CHEBI:456215"/>
        <dbReference type="EC" id="6.2.1.12"/>
    </reaction>
    <physiologicalReaction direction="left-to-right" evidence="5">
        <dbReference type="Rhea" id="RHEA:19642"/>
    </physiologicalReaction>
</comment>
<dbReference type="EC" id="6.2.1.12" evidence="2"/>
<keyword evidence="4" id="KW-0067">ATP-binding</keyword>
<evidence type="ECO:0000313" key="10">
    <source>
        <dbReference type="Proteomes" id="UP001412067"/>
    </source>
</evidence>
<feature type="domain" description="AMP-dependent synthetase/ligase" evidence="7">
    <location>
        <begin position="2"/>
        <end position="340"/>
    </location>
</feature>
<dbReference type="Pfam" id="PF00501">
    <property type="entry name" value="AMP-binding"/>
    <property type="match status" value="1"/>
</dbReference>
<dbReference type="Pfam" id="PF13193">
    <property type="entry name" value="AMP-binding_C"/>
    <property type="match status" value="1"/>
</dbReference>
<dbReference type="InterPro" id="IPR025110">
    <property type="entry name" value="AMP-bd_C"/>
</dbReference>
<dbReference type="CDD" id="cd05904">
    <property type="entry name" value="4CL"/>
    <property type="match status" value="1"/>
</dbReference>
<keyword evidence="3" id="KW-0436">Ligase</keyword>
<dbReference type="PROSITE" id="PS00455">
    <property type="entry name" value="AMP_BINDING"/>
    <property type="match status" value="1"/>
</dbReference>
<dbReference type="SUPFAM" id="SSF56801">
    <property type="entry name" value="Acetyl-CoA synthetase-like"/>
    <property type="match status" value="1"/>
</dbReference>
<name>A0ABR2LTK9_9ASPA</name>
<comment type="caution">
    <text evidence="9">The sequence shown here is derived from an EMBL/GenBank/DDBJ whole genome shotgun (WGS) entry which is preliminary data.</text>
</comment>
<evidence type="ECO:0000256" key="6">
    <source>
        <dbReference type="SAM" id="Phobius"/>
    </source>
</evidence>
<comment type="similarity">
    <text evidence="1">Belongs to the ATP-dependent AMP-binding enzyme family.</text>
</comment>
<dbReference type="InterPro" id="IPR000873">
    <property type="entry name" value="AMP-dep_synth/lig_dom"/>
</dbReference>
<dbReference type="PANTHER" id="PTHR24096">
    <property type="entry name" value="LONG-CHAIN-FATTY-ACID--COA LIGASE"/>
    <property type="match status" value="1"/>
</dbReference>
<evidence type="ECO:0000256" key="1">
    <source>
        <dbReference type="ARBA" id="ARBA00006432"/>
    </source>
</evidence>
<evidence type="ECO:0000256" key="5">
    <source>
        <dbReference type="ARBA" id="ARBA00034252"/>
    </source>
</evidence>
<evidence type="ECO:0000313" key="9">
    <source>
        <dbReference type="EMBL" id="KAK8950249.1"/>
    </source>
</evidence>
<dbReference type="EMBL" id="JBBWWR010000015">
    <property type="protein sequence ID" value="KAK8950249.1"/>
    <property type="molecule type" value="Genomic_DNA"/>
</dbReference>
<dbReference type="PANTHER" id="PTHR24096:SF149">
    <property type="entry name" value="AMP-BINDING DOMAIN-CONTAINING PROTEIN-RELATED"/>
    <property type="match status" value="1"/>
</dbReference>
<protein>
    <recommendedName>
        <fullName evidence="2">4-coumarate--CoA ligase</fullName>
        <ecNumber evidence="2">6.2.1.12</ecNumber>
    </recommendedName>
</protein>
<organism evidence="9 10">
    <name type="scientific">Platanthera guangdongensis</name>
    <dbReference type="NCBI Taxonomy" id="2320717"/>
    <lineage>
        <taxon>Eukaryota</taxon>
        <taxon>Viridiplantae</taxon>
        <taxon>Streptophyta</taxon>
        <taxon>Embryophyta</taxon>
        <taxon>Tracheophyta</taxon>
        <taxon>Spermatophyta</taxon>
        <taxon>Magnoliopsida</taxon>
        <taxon>Liliopsida</taxon>
        <taxon>Asparagales</taxon>
        <taxon>Orchidaceae</taxon>
        <taxon>Orchidoideae</taxon>
        <taxon>Orchideae</taxon>
        <taxon>Orchidinae</taxon>
        <taxon>Platanthera</taxon>
    </lineage>
</organism>
<keyword evidence="6" id="KW-1133">Transmembrane helix</keyword>
<dbReference type="InterPro" id="IPR042099">
    <property type="entry name" value="ANL_N_sf"/>
</dbReference>
<gene>
    <name evidence="9" type="primary">4CLL6</name>
    <name evidence="9" type="ORF">KSP40_PGU016481</name>
</gene>
<evidence type="ECO:0000256" key="3">
    <source>
        <dbReference type="ARBA" id="ARBA00022598"/>
    </source>
</evidence>
<feature type="transmembrane region" description="Helical" evidence="6">
    <location>
        <begin position="179"/>
        <end position="201"/>
    </location>
</feature>
<keyword evidence="4" id="KW-0547">Nucleotide-binding</keyword>
<dbReference type="Proteomes" id="UP001412067">
    <property type="component" value="Unassembled WGS sequence"/>
</dbReference>
<evidence type="ECO:0000259" key="8">
    <source>
        <dbReference type="Pfam" id="PF13193"/>
    </source>
</evidence>
<dbReference type="InterPro" id="IPR020845">
    <property type="entry name" value="AMP-binding_CS"/>
</dbReference>
<reference evidence="9 10" key="1">
    <citation type="journal article" date="2022" name="Nat. Plants">
        <title>Genomes of leafy and leafless Platanthera orchids illuminate the evolution of mycoheterotrophy.</title>
        <authorList>
            <person name="Li M.H."/>
            <person name="Liu K.W."/>
            <person name="Li Z."/>
            <person name="Lu H.C."/>
            <person name="Ye Q.L."/>
            <person name="Zhang D."/>
            <person name="Wang J.Y."/>
            <person name="Li Y.F."/>
            <person name="Zhong Z.M."/>
            <person name="Liu X."/>
            <person name="Yu X."/>
            <person name="Liu D.K."/>
            <person name="Tu X.D."/>
            <person name="Liu B."/>
            <person name="Hao Y."/>
            <person name="Liao X.Y."/>
            <person name="Jiang Y.T."/>
            <person name="Sun W.H."/>
            <person name="Chen J."/>
            <person name="Chen Y.Q."/>
            <person name="Ai Y."/>
            <person name="Zhai J.W."/>
            <person name="Wu S.S."/>
            <person name="Zhou Z."/>
            <person name="Hsiao Y.Y."/>
            <person name="Wu W.L."/>
            <person name="Chen Y.Y."/>
            <person name="Lin Y.F."/>
            <person name="Hsu J.L."/>
            <person name="Li C.Y."/>
            <person name="Wang Z.W."/>
            <person name="Zhao X."/>
            <person name="Zhong W.Y."/>
            <person name="Ma X.K."/>
            <person name="Ma L."/>
            <person name="Huang J."/>
            <person name="Chen G.Z."/>
            <person name="Huang M.Z."/>
            <person name="Huang L."/>
            <person name="Peng D.H."/>
            <person name="Luo Y.B."/>
            <person name="Zou S.Q."/>
            <person name="Chen S.P."/>
            <person name="Lan S."/>
            <person name="Tsai W.C."/>
            <person name="Van de Peer Y."/>
            <person name="Liu Z.J."/>
        </authorList>
    </citation>
    <scope>NUCLEOTIDE SEQUENCE [LARGE SCALE GENOMIC DNA]</scope>
    <source>
        <strain evidence="9">Lor288</strain>
    </source>
</reference>
<dbReference type="InterPro" id="IPR045851">
    <property type="entry name" value="AMP-bd_C_sf"/>
</dbReference>
<proteinExistence type="inferred from homology"/>
<evidence type="ECO:0000256" key="4">
    <source>
        <dbReference type="ARBA" id="ARBA00022840"/>
    </source>
</evidence>
<feature type="transmembrane region" description="Helical" evidence="6">
    <location>
        <begin position="20"/>
        <end position="44"/>
    </location>
</feature>
<sequence length="481" mass="52553">MVETLASGLHHSGISKGQLVLLLLPNSIFFPIILLGILSLGAIVTTMNPLSSPQEIQKQTAGERLTLVFSTLEKVGIFDSIGGAAPVIPVPEDLSYDSLQFQIFHMLMSCKQQIFIKPAIRQSDTAAVIFTSGTSGSSKGAILTHGNFISMMELFVRFEASQYEKESFEDVYLAAIPMFHVYGMSLFVLGLLSLGSAVVVMRRFDVQEAVKAIDRYRVTHVHLVPPIMAALVRVKDATGCVLSSLKQVSCGAAPLSQKLIKDFLLRFQHVDLIQGYGLTESAAVGTRGFNTKNCKKYESTGLLAPNMEAKVMDRESGTSLPPGKAGELWLRGPAIMKGYLNDEEATASIIDKNGWLKTGDIGYFDQDGYFFIMDRLKDVIKYKGFQVVPADLESVLITHAEIIDAAVTSAMDVEAGEIPVAFVVRGHGSNISSAEIIKFVAMKVAPYKKVRRVVFVPSIPRSPTGKIMRRELKSSYCASRL</sequence>
<dbReference type="Gene3D" id="3.30.300.30">
    <property type="match status" value="1"/>
</dbReference>
<keyword evidence="6" id="KW-0472">Membrane</keyword>
<accession>A0ABR2LTK9</accession>
<feature type="domain" description="AMP-binding enzyme C-terminal" evidence="8">
    <location>
        <begin position="392"/>
        <end position="466"/>
    </location>
</feature>
<keyword evidence="10" id="KW-1185">Reference proteome</keyword>
<keyword evidence="6" id="KW-0812">Transmembrane</keyword>